<dbReference type="EC" id="3.1.4.52" evidence="2"/>
<dbReference type="SUPFAM" id="SSF55781">
    <property type="entry name" value="GAF domain-like"/>
    <property type="match status" value="1"/>
</dbReference>
<dbReference type="PANTHER" id="PTHR43155:SF2">
    <property type="entry name" value="CYCLIC DI-GMP PHOSPHODIESTERASE PA4108"/>
    <property type="match status" value="1"/>
</dbReference>
<evidence type="ECO:0000313" key="3">
    <source>
        <dbReference type="Proteomes" id="UP000219336"/>
    </source>
</evidence>
<evidence type="ECO:0000313" key="2">
    <source>
        <dbReference type="EMBL" id="SNX48161.1"/>
    </source>
</evidence>
<dbReference type="GO" id="GO:0071111">
    <property type="term" value="F:cyclic-guanylate-specific phosphodiesterase activity"/>
    <property type="evidence" value="ECO:0007669"/>
    <property type="project" value="UniProtKB-EC"/>
</dbReference>
<dbReference type="EMBL" id="OANU01000022">
    <property type="protein sequence ID" value="SNX48161.1"/>
    <property type="molecule type" value="Genomic_DNA"/>
</dbReference>
<dbReference type="PROSITE" id="PS51832">
    <property type="entry name" value="HD_GYP"/>
    <property type="match status" value="1"/>
</dbReference>
<keyword evidence="3" id="KW-1185">Reference proteome</keyword>
<feature type="domain" description="HD-GYP" evidence="1">
    <location>
        <begin position="342"/>
        <end position="547"/>
    </location>
</feature>
<dbReference type="InterPro" id="IPR003607">
    <property type="entry name" value="HD/PDEase_dom"/>
</dbReference>
<dbReference type="Pfam" id="PF13487">
    <property type="entry name" value="HD_5"/>
    <property type="match status" value="1"/>
</dbReference>
<gene>
    <name evidence="2" type="primary">rpfG_3</name>
    <name evidence="2" type="ORF">VTH8203_01779</name>
</gene>
<evidence type="ECO:0000259" key="1">
    <source>
        <dbReference type="PROSITE" id="PS51832"/>
    </source>
</evidence>
<dbReference type="SUPFAM" id="SSF109604">
    <property type="entry name" value="HD-domain/PDEase-like"/>
    <property type="match status" value="2"/>
</dbReference>
<proteinExistence type="predicted"/>
<reference evidence="3" key="1">
    <citation type="submission" date="2016-06" db="EMBL/GenBank/DDBJ databases">
        <authorList>
            <person name="Rodrigo-Torres L."/>
            <person name="Arahal R.D."/>
            <person name="Lucena T."/>
        </authorList>
    </citation>
    <scope>NUCLEOTIDE SEQUENCE [LARGE SCALE GENOMIC DNA]</scope>
    <source>
        <strain evidence="3">CECT8203</strain>
    </source>
</reference>
<dbReference type="Gene3D" id="3.30.450.40">
    <property type="match status" value="1"/>
</dbReference>
<organism evidence="2 3">
    <name type="scientific">Vibrio thalassae</name>
    <dbReference type="NCBI Taxonomy" id="1243014"/>
    <lineage>
        <taxon>Bacteria</taxon>
        <taxon>Pseudomonadati</taxon>
        <taxon>Pseudomonadota</taxon>
        <taxon>Gammaproteobacteria</taxon>
        <taxon>Vibrionales</taxon>
        <taxon>Vibrionaceae</taxon>
        <taxon>Vibrio</taxon>
    </lineage>
</organism>
<dbReference type="SMART" id="SM00471">
    <property type="entry name" value="HDc"/>
    <property type="match status" value="1"/>
</dbReference>
<dbReference type="Proteomes" id="UP000219336">
    <property type="component" value="Unassembled WGS sequence"/>
</dbReference>
<accession>A0A240EI30</accession>
<dbReference type="PANTHER" id="PTHR43155">
    <property type="entry name" value="CYCLIC DI-GMP PHOSPHODIESTERASE PA4108-RELATED"/>
    <property type="match status" value="1"/>
</dbReference>
<name>A0A240EI30_9VIBR</name>
<dbReference type="Gene3D" id="1.10.3210.10">
    <property type="entry name" value="Hypothetical protein af1432"/>
    <property type="match status" value="2"/>
</dbReference>
<dbReference type="InterPro" id="IPR037522">
    <property type="entry name" value="HD_GYP_dom"/>
</dbReference>
<protein>
    <submittedName>
        <fullName evidence="2">Cyclic di-GMP phosphodiesterase response regulator RpfG</fullName>
        <ecNumber evidence="2">3.1.4.52</ecNumber>
    </submittedName>
</protein>
<sequence length="560" mass="63928">MSDSLTVMKSTIKRFLSLTNTIAKEQDLERILELVCAETADATFANSTYLYLLSSDEKYLDPKFIKLATQGVIDVTTQPRLPLEDPRLKDDVDTFFIHKQPIYAKEYQDRAYVLKDNETDNLLFIPLIDRNQRVIGALGLGVDEDYHSQVLIEDKEYLETLAAYASVTIETQTMLADQRALLDSFIQVMAGAIDTKSPYTGNHCQRVPVLTEMLTQAAQDCDQGVFAEFSMSQEQWQELHIAAWLHDCGKVTTPEHIIDKSTKLETIYNRIHEVRTRFEVLKRDVEIAVYRVKLDGQLAPEDVEKIRVAHKELDEEFALIADINLGSESLDDQKVASLEAIANRTWQPTINPTLGLSWEELARYSDKDFVPGKPVSLLVDNPSHLVAWEKEPLREARFFLKAGEYQNNQGEIYNLSIRKGTLNREERYIINSHMIETLKMLESLPFPKNMKNVPLLAGSHHEKMNGTGYPLGLKAAELPLPARAMAIADVFEALTSCDRPYKQPKTLSESIRIMSFMVKNQHLDPALFQLFLRSGVYQTYAKRFLRPEQIDEVDLDQYLS</sequence>
<dbReference type="InterPro" id="IPR029016">
    <property type="entry name" value="GAF-like_dom_sf"/>
</dbReference>
<dbReference type="AlphaFoldDB" id="A0A240EI30"/>
<keyword evidence="2" id="KW-0378">Hydrolase</keyword>
<dbReference type="CDD" id="cd00077">
    <property type="entry name" value="HDc"/>
    <property type="match status" value="2"/>
</dbReference>